<accession>A0A6J7DC14</accession>
<feature type="transmembrane region" description="Helical" evidence="1">
    <location>
        <begin position="62"/>
        <end position="80"/>
    </location>
</feature>
<protein>
    <submittedName>
        <fullName evidence="2">Unannotated protein</fullName>
    </submittedName>
</protein>
<name>A0A6J7DC14_9ZZZZ</name>
<keyword evidence="1" id="KW-1133">Transmembrane helix</keyword>
<organism evidence="2">
    <name type="scientific">freshwater metagenome</name>
    <dbReference type="NCBI Taxonomy" id="449393"/>
    <lineage>
        <taxon>unclassified sequences</taxon>
        <taxon>metagenomes</taxon>
        <taxon>ecological metagenomes</taxon>
    </lineage>
</organism>
<reference evidence="2" key="1">
    <citation type="submission" date="2020-05" db="EMBL/GenBank/DDBJ databases">
        <authorList>
            <person name="Chiriac C."/>
            <person name="Salcher M."/>
            <person name="Ghai R."/>
            <person name="Kavagutti S V."/>
        </authorList>
    </citation>
    <scope>NUCLEOTIDE SEQUENCE</scope>
</reference>
<evidence type="ECO:0000313" key="2">
    <source>
        <dbReference type="EMBL" id="CAB4865919.1"/>
    </source>
</evidence>
<gene>
    <name evidence="2" type="ORF">UFOPK3376_00540</name>
</gene>
<sequence>MAVLAPARAFATAPPNSVGGTDQAVTTTSIDTLFPATKRDTSECAGHSIELPDCGGAGRGTALMYVTFGLLFLGVAFIFWRVARSVKARDAALNASNP</sequence>
<dbReference type="AlphaFoldDB" id="A0A6J7DC14"/>
<keyword evidence="1" id="KW-0472">Membrane</keyword>
<keyword evidence="1" id="KW-0812">Transmembrane</keyword>
<proteinExistence type="predicted"/>
<evidence type="ECO:0000256" key="1">
    <source>
        <dbReference type="SAM" id="Phobius"/>
    </source>
</evidence>
<dbReference type="EMBL" id="CAFBLP010000009">
    <property type="protein sequence ID" value="CAB4865919.1"/>
    <property type="molecule type" value="Genomic_DNA"/>
</dbReference>